<proteinExistence type="predicted"/>
<evidence type="ECO:0000313" key="2">
    <source>
        <dbReference type="Proteomes" id="UP001437256"/>
    </source>
</evidence>
<evidence type="ECO:0000313" key="1">
    <source>
        <dbReference type="EMBL" id="KAL0064101.1"/>
    </source>
</evidence>
<name>A0ABR2ZQZ2_9AGAR</name>
<accession>A0ABR2ZQZ2</accession>
<sequence length="214" mass="23899">MFPDKVERIVIDGVVDPEDYYRTQWFTGTKDTGKTLRWFFASCLEAGPESCAFYENSVEAMESKLNDIYASVIRSPIPVEGSISNGVVDYSYVRGLLFVSLYQPFALWPNLAKALQDLKGGNATTIWSGVHEEVPPFECDCDLSKYEFEHLPEGLMGYICGDGDAVPPDFESAQAHYNASVKYSSFGSFFASFRISCNGWSKDIPKAQFRGPLL</sequence>
<keyword evidence="2" id="KW-1185">Reference proteome</keyword>
<reference evidence="1 2" key="1">
    <citation type="submission" date="2024-05" db="EMBL/GenBank/DDBJ databases">
        <title>A draft genome resource for the thread blight pathogen Marasmius tenuissimus strain MS-2.</title>
        <authorList>
            <person name="Yulfo-Soto G.E."/>
            <person name="Baruah I.K."/>
            <person name="Amoako-Attah I."/>
            <person name="Bukari Y."/>
            <person name="Meinhardt L.W."/>
            <person name="Bailey B.A."/>
            <person name="Cohen S.P."/>
        </authorList>
    </citation>
    <scope>NUCLEOTIDE SEQUENCE [LARGE SCALE GENOMIC DNA]</scope>
    <source>
        <strain evidence="1 2">MS-2</strain>
    </source>
</reference>
<protein>
    <submittedName>
        <fullName evidence="1">Uncharacterized protein</fullName>
    </submittedName>
</protein>
<dbReference type="Proteomes" id="UP001437256">
    <property type="component" value="Unassembled WGS sequence"/>
</dbReference>
<dbReference type="EMBL" id="JBBXMP010000067">
    <property type="protein sequence ID" value="KAL0064101.1"/>
    <property type="molecule type" value="Genomic_DNA"/>
</dbReference>
<gene>
    <name evidence="1" type="ORF">AAF712_008961</name>
</gene>
<comment type="caution">
    <text evidence="1">The sequence shown here is derived from an EMBL/GenBank/DDBJ whole genome shotgun (WGS) entry which is preliminary data.</text>
</comment>
<organism evidence="1 2">
    <name type="scientific">Marasmius tenuissimus</name>
    <dbReference type="NCBI Taxonomy" id="585030"/>
    <lineage>
        <taxon>Eukaryota</taxon>
        <taxon>Fungi</taxon>
        <taxon>Dikarya</taxon>
        <taxon>Basidiomycota</taxon>
        <taxon>Agaricomycotina</taxon>
        <taxon>Agaricomycetes</taxon>
        <taxon>Agaricomycetidae</taxon>
        <taxon>Agaricales</taxon>
        <taxon>Marasmiineae</taxon>
        <taxon>Marasmiaceae</taxon>
        <taxon>Marasmius</taxon>
    </lineage>
</organism>